<dbReference type="AlphaFoldDB" id="A0A556MWK8"/>
<accession>A0A556MWK8</accession>
<sequence length="301" mass="34969">MRPIPIIFFHYGNSDYLKYSLKQARYFNPDAEIYLIGDKSNNKYSFVKHVMASDFSDAGAQFTPVYKHQSPNSYNYELNCFLRWFYVRDFCKANNIEAFIYLDSDVLVFQDFTKLVPLFNKARIANTCEENGVPAFTYFKDYKTISSFCDYMVKSYTEKAAVARLDSIYESFENDPEMVGGICDMILFHLYFHDHPEGALKVDFVTDDIAIDSNIKRPDIYEMENGFKKIYWKEGLPYGKNAVSGKLIRFAALHYQGNAKDVMRQHYTAGGYRVAKYLEDRGVKSKVKQAKKSIKGLFKNK</sequence>
<dbReference type="Pfam" id="PF01501">
    <property type="entry name" value="Glyco_transf_8"/>
    <property type="match status" value="1"/>
</dbReference>
<keyword evidence="2" id="KW-1185">Reference proteome</keyword>
<evidence type="ECO:0000313" key="1">
    <source>
        <dbReference type="EMBL" id="TSJ44253.1"/>
    </source>
</evidence>
<proteinExistence type="predicted"/>
<reference evidence="1 2" key="1">
    <citation type="submission" date="2019-07" db="EMBL/GenBank/DDBJ databases">
        <authorList>
            <person name="Huq M.A."/>
        </authorList>
    </citation>
    <scope>NUCLEOTIDE SEQUENCE [LARGE SCALE GENOMIC DNA]</scope>
    <source>
        <strain evidence="1 2">MAH-19</strain>
    </source>
</reference>
<organism evidence="1 2">
    <name type="scientific">Mucilaginibacter corticis</name>
    <dbReference type="NCBI Taxonomy" id="2597670"/>
    <lineage>
        <taxon>Bacteria</taxon>
        <taxon>Pseudomonadati</taxon>
        <taxon>Bacteroidota</taxon>
        <taxon>Sphingobacteriia</taxon>
        <taxon>Sphingobacteriales</taxon>
        <taxon>Sphingobacteriaceae</taxon>
        <taxon>Mucilaginibacter</taxon>
    </lineage>
</organism>
<dbReference type="OrthoDB" id="7299295at2"/>
<name>A0A556MWK8_9SPHI</name>
<dbReference type="InterPro" id="IPR002495">
    <property type="entry name" value="Glyco_trans_8"/>
</dbReference>
<gene>
    <name evidence="1" type="ORF">FO440_08780</name>
</gene>
<comment type="caution">
    <text evidence="1">The sequence shown here is derived from an EMBL/GenBank/DDBJ whole genome shotgun (WGS) entry which is preliminary data.</text>
</comment>
<dbReference type="GO" id="GO:0016757">
    <property type="term" value="F:glycosyltransferase activity"/>
    <property type="evidence" value="ECO:0007669"/>
    <property type="project" value="InterPro"/>
</dbReference>
<dbReference type="Proteomes" id="UP000318733">
    <property type="component" value="Unassembled WGS sequence"/>
</dbReference>
<dbReference type="RefSeq" id="WP_144247816.1">
    <property type="nucleotide sequence ID" value="NZ_VLPK01000001.1"/>
</dbReference>
<evidence type="ECO:0000313" key="2">
    <source>
        <dbReference type="Proteomes" id="UP000318733"/>
    </source>
</evidence>
<evidence type="ECO:0008006" key="3">
    <source>
        <dbReference type="Google" id="ProtNLM"/>
    </source>
</evidence>
<protein>
    <recommendedName>
        <fullName evidence="3">Nucleotide-diphospho-sugar transferase domain-containing protein</fullName>
    </recommendedName>
</protein>
<dbReference type="EMBL" id="VLPK01000001">
    <property type="protein sequence ID" value="TSJ44253.1"/>
    <property type="molecule type" value="Genomic_DNA"/>
</dbReference>